<gene>
    <name evidence="1" type="ORF">K678_00165</name>
</gene>
<protein>
    <recommendedName>
        <fullName evidence="3">Structural protein P5</fullName>
    </recommendedName>
</protein>
<dbReference type="AlphaFoldDB" id="S9SH76"/>
<dbReference type="EMBL" id="AQPH01000001">
    <property type="protein sequence ID" value="EPY03478.1"/>
    <property type="molecule type" value="Genomic_DNA"/>
</dbReference>
<reference evidence="1 2" key="1">
    <citation type="submission" date="2013-04" db="EMBL/GenBank/DDBJ databases">
        <authorList>
            <person name="Kuznetsov B."/>
            <person name="Ivanovsky R."/>
        </authorList>
    </citation>
    <scope>NUCLEOTIDE SEQUENCE [LARGE SCALE GENOMIC DNA]</scope>
    <source>
        <strain evidence="1 2">MGU-K5</strain>
    </source>
</reference>
<sequence length="154" mass="16319">MSTIPRGIRNNNPGNIDYGPGTKGFVGCLGVEQGVSSPRFCRFDSMAHGIRAVGKLLGTYRRKYGLDTVRGLITRWAPPNENDTGAYVAAVARAAEVGPDDPLPAPLPALVMTALVRAIIRHENGAQAAALISDADINRGVALALDLDTNRRIA</sequence>
<evidence type="ECO:0000313" key="2">
    <source>
        <dbReference type="Proteomes" id="UP000015350"/>
    </source>
</evidence>
<evidence type="ECO:0000313" key="1">
    <source>
        <dbReference type="EMBL" id="EPY03478.1"/>
    </source>
</evidence>
<dbReference type="RefSeq" id="WP_021130424.1">
    <property type="nucleotide sequence ID" value="NZ_AQPH01000001.1"/>
</dbReference>
<dbReference type="eggNOG" id="ENOG5032ZB3">
    <property type="taxonomic scope" value="Bacteria"/>
</dbReference>
<dbReference type="STRING" id="1316936.K678_00165"/>
<proteinExistence type="predicted"/>
<organism evidence="1 2">
    <name type="scientific">Magnetospirillum fulvum MGU-K5</name>
    <dbReference type="NCBI Taxonomy" id="1316936"/>
    <lineage>
        <taxon>Bacteria</taxon>
        <taxon>Pseudomonadati</taxon>
        <taxon>Pseudomonadota</taxon>
        <taxon>Alphaproteobacteria</taxon>
        <taxon>Rhodospirillales</taxon>
        <taxon>Rhodospirillaceae</taxon>
        <taxon>Magnetospirillum</taxon>
    </lineage>
</organism>
<evidence type="ECO:0008006" key="3">
    <source>
        <dbReference type="Google" id="ProtNLM"/>
    </source>
</evidence>
<comment type="caution">
    <text evidence="1">The sequence shown here is derived from an EMBL/GenBank/DDBJ whole genome shotgun (WGS) entry which is preliminary data.</text>
</comment>
<name>S9SH76_MAGFU</name>
<dbReference type="Proteomes" id="UP000015350">
    <property type="component" value="Unassembled WGS sequence"/>
</dbReference>
<accession>S9SH76</accession>